<evidence type="ECO:0000313" key="12">
    <source>
        <dbReference type="Proteomes" id="UP001500729"/>
    </source>
</evidence>
<dbReference type="InterPro" id="IPR011701">
    <property type="entry name" value="MFS"/>
</dbReference>
<dbReference type="PROSITE" id="PS50850">
    <property type="entry name" value="MFS"/>
    <property type="match status" value="1"/>
</dbReference>
<dbReference type="PROSITE" id="PS00217">
    <property type="entry name" value="SUGAR_TRANSPORT_2"/>
    <property type="match status" value="1"/>
</dbReference>
<evidence type="ECO:0000256" key="5">
    <source>
        <dbReference type="ARBA" id="ARBA00022692"/>
    </source>
</evidence>
<feature type="domain" description="Major facilitator superfamily (MFS) profile" evidence="10">
    <location>
        <begin position="1"/>
        <end position="401"/>
    </location>
</feature>
<dbReference type="InterPro" id="IPR005829">
    <property type="entry name" value="Sugar_transporter_CS"/>
</dbReference>
<dbReference type="Pfam" id="PF00083">
    <property type="entry name" value="Sugar_tr"/>
    <property type="match status" value="1"/>
</dbReference>
<keyword evidence="7 9" id="KW-1133">Transmembrane helix</keyword>
<organism evidence="11 12">
    <name type="scientific">Saccharopolyspora erythraea</name>
    <name type="common">Streptomyces erythraeus</name>
    <dbReference type="NCBI Taxonomy" id="1836"/>
    <lineage>
        <taxon>Bacteria</taxon>
        <taxon>Bacillati</taxon>
        <taxon>Actinomycetota</taxon>
        <taxon>Actinomycetes</taxon>
        <taxon>Pseudonocardiales</taxon>
        <taxon>Pseudonocardiaceae</taxon>
        <taxon>Saccharopolyspora</taxon>
    </lineage>
</organism>
<feature type="transmembrane region" description="Helical" evidence="9">
    <location>
        <begin position="222"/>
        <end position="239"/>
    </location>
</feature>
<keyword evidence="12" id="KW-1185">Reference proteome</keyword>
<evidence type="ECO:0000259" key="10">
    <source>
        <dbReference type="PROSITE" id="PS50850"/>
    </source>
</evidence>
<evidence type="ECO:0000256" key="2">
    <source>
        <dbReference type="ARBA" id="ARBA00008240"/>
    </source>
</evidence>
<feature type="transmembrane region" description="Helical" evidence="9">
    <location>
        <begin position="288"/>
        <end position="306"/>
    </location>
</feature>
<dbReference type="InterPro" id="IPR020846">
    <property type="entry name" value="MFS_dom"/>
</dbReference>
<evidence type="ECO:0000256" key="4">
    <source>
        <dbReference type="ARBA" id="ARBA00022475"/>
    </source>
</evidence>
<dbReference type="PANTHER" id="PTHR43528:SF1">
    <property type="entry name" value="ALPHA-KETOGLUTARATE PERMEASE"/>
    <property type="match status" value="1"/>
</dbReference>
<evidence type="ECO:0000256" key="9">
    <source>
        <dbReference type="SAM" id="Phobius"/>
    </source>
</evidence>
<feature type="transmembrane region" description="Helical" evidence="9">
    <location>
        <begin position="379"/>
        <end position="397"/>
    </location>
</feature>
<gene>
    <name evidence="11" type="ORF">GCM10009533_44300</name>
</gene>
<feature type="transmembrane region" description="Helical" evidence="9">
    <location>
        <begin position="259"/>
        <end position="276"/>
    </location>
</feature>
<keyword evidence="8 9" id="KW-0472">Membrane</keyword>
<evidence type="ECO:0000256" key="1">
    <source>
        <dbReference type="ARBA" id="ARBA00004651"/>
    </source>
</evidence>
<sequence>MGNALEWYDWGIYAIFVPYIATRFFDNSDQLSALLSALAVFAVGFLARPFGGWLFGLISDRWGRRNAMTLSVAGAAGGTVLIGLSPAYDAIGAGASVVLLLARLVQGVAHGGELPSAQTYISEVAPDRHRGLWSSLIYFSGTIGLITGTALGAVLTTALTDQQMSAWGWRIPFLLGGVVGLYALVMRRRMEESAAFRRLTAQTSTADREPMGRAILRSRRQALQVIGMTIGLTVAFYAWGTAATQFAISSRGVPPSGALWAGVAAQVVFIAALPLWGALSDRIGRKPVALISIVGLAVAGFPLNALLDNSPWRLFVAMSLAMVLMAASASIMPAMFAELFPTRIRTVGVAVPYSSAVALFGGTAPYLQAWLETFSGPWFTGYVSLLLVVSAVTLVSMPETRGTPLR</sequence>
<keyword evidence="6" id="KW-0769">Symport</keyword>
<keyword evidence="3" id="KW-0813">Transport</keyword>
<evidence type="ECO:0000313" key="11">
    <source>
        <dbReference type="EMBL" id="GAA0540354.1"/>
    </source>
</evidence>
<dbReference type="RefSeq" id="WP_009946388.1">
    <property type="nucleotide sequence ID" value="NZ_BAAAGS010000031.1"/>
</dbReference>
<dbReference type="InterPro" id="IPR005828">
    <property type="entry name" value="MFS_sugar_transport-like"/>
</dbReference>
<dbReference type="Proteomes" id="UP001500729">
    <property type="component" value="Unassembled WGS sequence"/>
</dbReference>
<protein>
    <submittedName>
        <fullName evidence="11">MFS transporter</fullName>
    </submittedName>
</protein>
<dbReference type="InterPro" id="IPR051084">
    <property type="entry name" value="H+-coupled_symporters"/>
</dbReference>
<comment type="subcellular location">
    <subcellularLocation>
        <location evidence="1">Cell membrane</location>
        <topology evidence="1">Multi-pass membrane protein</topology>
    </subcellularLocation>
</comment>
<reference evidence="11 12" key="1">
    <citation type="journal article" date="2019" name="Int. J. Syst. Evol. Microbiol.">
        <title>The Global Catalogue of Microorganisms (GCM) 10K type strain sequencing project: providing services to taxonomists for standard genome sequencing and annotation.</title>
        <authorList>
            <consortium name="The Broad Institute Genomics Platform"/>
            <consortium name="The Broad Institute Genome Sequencing Center for Infectious Disease"/>
            <person name="Wu L."/>
            <person name="Ma J."/>
        </authorList>
    </citation>
    <scope>NUCLEOTIDE SEQUENCE [LARGE SCALE GENOMIC DNA]</scope>
    <source>
        <strain evidence="11 12">JCM 10303</strain>
    </source>
</reference>
<dbReference type="Gene3D" id="1.20.1250.20">
    <property type="entry name" value="MFS general substrate transporter like domains"/>
    <property type="match status" value="2"/>
</dbReference>
<feature type="transmembrane region" description="Helical" evidence="9">
    <location>
        <begin position="167"/>
        <end position="185"/>
    </location>
</feature>
<feature type="transmembrane region" description="Helical" evidence="9">
    <location>
        <begin position="312"/>
        <end position="335"/>
    </location>
</feature>
<keyword evidence="4" id="KW-1003">Cell membrane</keyword>
<evidence type="ECO:0000256" key="7">
    <source>
        <dbReference type="ARBA" id="ARBA00022989"/>
    </source>
</evidence>
<dbReference type="InterPro" id="IPR036259">
    <property type="entry name" value="MFS_trans_sf"/>
</dbReference>
<accession>A0ABN1DE08</accession>
<name>A0ABN1DE08_SACER</name>
<comment type="caution">
    <text evidence="11">The sequence shown here is derived from an EMBL/GenBank/DDBJ whole genome shotgun (WGS) entry which is preliminary data.</text>
</comment>
<dbReference type="EMBL" id="BAAAGS010000031">
    <property type="protein sequence ID" value="GAA0540354.1"/>
    <property type="molecule type" value="Genomic_DNA"/>
</dbReference>
<dbReference type="PANTHER" id="PTHR43528">
    <property type="entry name" value="ALPHA-KETOGLUTARATE PERMEASE"/>
    <property type="match status" value="1"/>
</dbReference>
<evidence type="ECO:0000256" key="8">
    <source>
        <dbReference type="ARBA" id="ARBA00023136"/>
    </source>
</evidence>
<keyword evidence="5 9" id="KW-0812">Transmembrane</keyword>
<feature type="transmembrane region" description="Helical" evidence="9">
    <location>
        <begin position="31"/>
        <end position="55"/>
    </location>
</feature>
<feature type="transmembrane region" description="Helical" evidence="9">
    <location>
        <begin position="7"/>
        <end position="25"/>
    </location>
</feature>
<feature type="transmembrane region" description="Helical" evidence="9">
    <location>
        <begin position="132"/>
        <end position="155"/>
    </location>
</feature>
<proteinExistence type="inferred from homology"/>
<dbReference type="SUPFAM" id="SSF103473">
    <property type="entry name" value="MFS general substrate transporter"/>
    <property type="match status" value="1"/>
</dbReference>
<feature type="transmembrane region" description="Helical" evidence="9">
    <location>
        <begin position="347"/>
        <end position="367"/>
    </location>
</feature>
<dbReference type="Pfam" id="PF07690">
    <property type="entry name" value="MFS_1"/>
    <property type="match status" value="1"/>
</dbReference>
<evidence type="ECO:0000256" key="6">
    <source>
        <dbReference type="ARBA" id="ARBA00022847"/>
    </source>
</evidence>
<evidence type="ECO:0000256" key="3">
    <source>
        <dbReference type="ARBA" id="ARBA00022448"/>
    </source>
</evidence>
<comment type="similarity">
    <text evidence="2">Belongs to the major facilitator superfamily. Metabolite:H+ Symporter (MHS) family (TC 2.A.1.6) family.</text>
</comment>